<dbReference type="Gene3D" id="1.50.10.100">
    <property type="entry name" value="Chondroitin AC/alginate lyase"/>
    <property type="match status" value="1"/>
</dbReference>
<evidence type="ECO:0000256" key="2">
    <source>
        <dbReference type="ARBA" id="ARBA00023239"/>
    </source>
</evidence>
<accession>A0A9P6CB41</accession>
<feature type="domain" description="Alginate lyase" evidence="5">
    <location>
        <begin position="71"/>
        <end position="360"/>
    </location>
</feature>
<keyword evidence="2 6" id="KW-0456">Lyase</keyword>
<evidence type="ECO:0000256" key="3">
    <source>
        <dbReference type="SAM" id="MobiDB-lite"/>
    </source>
</evidence>
<dbReference type="GO" id="GO:0016829">
    <property type="term" value="F:lyase activity"/>
    <property type="evidence" value="ECO:0007669"/>
    <property type="project" value="UniProtKB-KW"/>
</dbReference>
<comment type="caution">
    <text evidence="6">The sequence shown here is derived from an EMBL/GenBank/DDBJ whole genome shotgun (WGS) entry which is preliminary data.</text>
</comment>
<organism evidence="6 7">
    <name type="scientific">Collybia nuda</name>
    <dbReference type="NCBI Taxonomy" id="64659"/>
    <lineage>
        <taxon>Eukaryota</taxon>
        <taxon>Fungi</taxon>
        <taxon>Dikarya</taxon>
        <taxon>Basidiomycota</taxon>
        <taxon>Agaricomycotina</taxon>
        <taxon>Agaricomycetes</taxon>
        <taxon>Agaricomycetidae</taxon>
        <taxon>Agaricales</taxon>
        <taxon>Tricholomatineae</taxon>
        <taxon>Clitocybaceae</taxon>
        <taxon>Collybia</taxon>
    </lineage>
</organism>
<evidence type="ECO:0000256" key="4">
    <source>
        <dbReference type="SAM" id="SignalP"/>
    </source>
</evidence>
<dbReference type="SUPFAM" id="SSF48230">
    <property type="entry name" value="Chondroitin AC/alginate lyase"/>
    <property type="match status" value="1"/>
</dbReference>
<name>A0A9P6CB41_9AGAR</name>
<proteinExistence type="predicted"/>
<feature type="region of interest" description="Disordered" evidence="3">
    <location>
        <begin position="416"/>
        <end position="438"/>
    </location>
</feature>
<feature type="signal peptide" evidence="4">
    <location>
        <begin position="1"/>
        <end position="20"/>
    </location>
</feature>
<dbReference type="InterPro" id="IPR008929">
    <property type="entry name" value="Chondroitin_lyas"/>
</dbReference>
<feature type="chain" id="PRO_5040185904" evidence="4">
    <location>
        <begin position="21"/>
        <end position="462"/>
    </location>
</feature>
<dbReference type="GO" id="GO:0042597">
    <property type="term" value="C:periplasmic space"/>
    <property type="evidence" value="ECO:0007669"/>
    <property type="project" value="InterPro"/>
</dbReference>
<keyword evidence="7" id="KW-1185">Reference proteome</keyword>
<feature type="compositionally biased region" description="Polar residues" evidence="3">
    <location>
        <begin position="418"/>
        <end position="429"/>
    </location>
</feature>
<dbReference type="Pfam" id="PF05426">
    <property type="entry name" value="Alginate_lyase"/>
    <property type="match status" value="1"/>
</dbReference>
<sequence length="462" mass="50956">MRQPLLLSTLSFALCQFASAQIYWPTYPTYANVFIDPAYVLAKNFSANTATAQQSIMNTALELADQGPWSVVNKTAVAPSGDIHDYLSWAPYWWPDCSQVGNKTELTPEEIWTTCPYKSQDGVFNPDFRLVNNTGDFWAVSDAIFYNALSWAINGSETFATNTARFIDVWFVNNDTRMNPNLNYGQVIRGPGKRMGAHTGILDLKCMTKVASAVLILRDSKAPGWTTELDDQLVTWTKEYIKWLESSPISLEEKAAKNNHGTFWYNQVAALKILVGDKAGAASTVSEFFKGIYLEQIVKGGEQPFEAARTRPYHYRAYNLAAMITNAQIGQFVDVPAFDLKTSAGATIKDALDFAMAQSPKDEDAAELYPVIASVAAVYGDPEGKYAAFLAKASPNYPGDPYFLWSQPLSDSGWAPPVNSNTGASNNKNEGGGSSRSSADRVHTVYFTWLSLFALLGMICFF</sequence>
<dbReference type="OrthoDB" id="63533at2759"/>
<evidence type="ECO:0000259" key="5">
    <source>
        <dbReference type="Pfam" id="PF05426"/>
    </source>
</evidence>
<evidence type="ECO:0000256" key="1">
    <source>
        <dbReference type="ARBA" id="ARBA00022729"/>
    </source>
</evidence>
<evidence type="ECO:0000313" key="6">
    <source>
        <dbReference type="EMBL" id="KAF9459037.1"/>
    </source>
</evidence>
<dbReference type="AlphaFoldDB" id="A0A9P6CB41"/>
<keyword evidence="1 4" id="KW-0732">Signal</keyword>
<evidence type="ECO:0000313" key="7">
    <source>
        <dbReference type="Proteomes" id="UP000807353"/>
    </source>
</evidence>
<dbReference type="Proteomes" id="UP000807353">
    <property type="component" value="Unassembled WGS sequence"/>
</dbReference>
<reference evidence="6" key="1">
    <citation type="submission" date="2020-11" db="EMBL/GenBank/DDBJ databases">
        <authorList>
            <consortium name="DOE Joint Genome Institute"/>
            <person name="Ahrendt S."/>
            <person name="Riley R."/>
            <person name="Andreopoulos W."/>
            <person name="Labutti K."/>
            <person name="Pangilinan J."/>
            <person name="Ruiz-Duenas F.J."/>
            <person name="Barrasa J.M."/>
            <person name="Sanchez-Garcia M."/>
            <person name="Camarero S."/>
            <person name="Miyauchi S."/>
            <person name="Serrano A."/>
            <person name="Linde D."/>
            <person name="Babiker R."/>
            <person name="Drula E."/>
            <person name="Ayuso-Fernandez I."/>
            <person name="Pacheco R."/>
            <person name="Padilla G."/>
            <person name="Ferreira P."/>
            <person name="Barriuso J."/>
            <person name="Kellner H."/>
            <person name="Castanera R."/>
            <person name="Alfaro M."/>
            <person name="Ramirez L."/>
            <person name="Pisabarro A.G."/>
            <person name="Kuo A."/>
            <person name="Tritt A."/>
            <person name="Lipzen A."/>
            <person name="He G."/>
            <person name="Yan M."/>
            <person name="Ng V."/>
            <person name="Cullen D."/>
            <person name="Martin F."/>
            <person name="Rosso M.-N."/>
            <person name="Henrissat B."/>
            <person name="Hibbett D."/>
            <person name="Martinez A.T."/>
            <person name="Grigoriev I.V."/>
        </authorList>
    </citation>
    <scope>NUCLEOTIDE SEQUENCE</scope>
    <source>
        <strain evidence="6">CBS 247.69</strain>
    </source>
</reference>
<dbReference type="InterPro" id="IPR008397">
    <property type="entry name" value="Alginate_lyase_dom"/>
</dbReference>
<dbReference type="EMBL" id="MU150325">
    <property type="protein sequence ID" value="KAF9459037.1"/>
    <property type="molecule type" value="Genomic_DNA"/>
</dbReference>
<gene>
    <name evidence="6" type="ORF">BDZ94DRAFT_1063668</name>
</gene>
<protein>
    <submittedName>
        <fullName evidence="6">Chondroitin AC/alginate lyase</fullName>
    </submittedName>
</protein>